<comment type="caution">
    <text evidence="1">The sequence shown here is derived from an EMBL/GenBank/DDBJ whole genome shotgun (WGS) entry which is preliminary data.</text>
</comment>
<dbReference type="AlphaFoldDB" id="A0A0F9FWT3"/>
<dbReference type="InterPro" id="IPR003748">
    <property type="entry name" value="DUF169"/>
</dbReference>
<protein>
    <recommendedName>
        <fullName evidence="2">DUF169 domain-containing protein</fullName>
    </recommendedName>
</protein>
<sequence length="286" mass="32761">MTHQHFNNLQEFLDLLGLMEEPVGIFYTDNKPAEGFSPKPMDLPTREKEIKNEINWQVVFSQFSCVMGNIWRARKKKKAAYFSAEQSGCPGCAFWLGFMKPQTETIIHYVSTGIPDQMEGELYCDSPDELRRIQTYIDPKPASSKFCVAKPLSLFTGNEKPEVVSFFARPETMCGLHQLATFVTNDPEVVTSPWGAACTNLITWPFKYLARGENKAVLGGWDPSARKFFNTDELTFTVPYNMFGQMVKRFGESFLTTKTWATVQKKIARSNQAWTRKTERRDIQIK</sequence>
<organism evidence="1">
    <name type="scientific">marine sediment metagenome</name>
    <dbReference type="NCBI Taxonomy" id="412755"/>
    <lineage>
        <taxon>unclassified sequences</taxon>
        <taxon>metagenomes</taxon>
        <taxon>ecological metagenomes</taxon>
    </lineage>
</organism>
<evidence type="ECO:0000313" key="1">
    <source>
        <dbReference type="EMBL" id="KKL61800.1"/>
    </source>
</evidence>
<accession>A0A0F9FWT3</accession>
<gene>
    <name evidence="1" type="ORF">LCGC14_2191680</name>
</gene>
<dbReference type="EMBL" id="LAZR01028704">
    <property type="protein sequence ID" value="KKL61800.1"/>
    <property type="molecule type" value="Genomic_DNA"/>
</dbReference>
<proteinExistence type="predicted"/>
<name>A0A0F9FWT3_9ZZZZ</name>
<dbReference type="Pfam" id="PF02596">
    <property type="entry name" value="DUF169"/>
    <property type="match status" value="1"/>
</dbReference>
<evidence type="ECO:0008006" key="2">
    <source>
        <dbReference type="Google" id="ProtNLM"/>
    </source>
</evidence>
<reference evidence="1" key="1">
    <citation type="journal article" date="2015" name="Nature">
        <title>Complex archaea that bridge the gap between prokaryotes and eukaryotes.</title>
        <authorList>
            <person name="Spang A."/>
            <person name="Saw J.H."/>
            <person name="Jorgensen S.L."/>
            <person name="Zaremba-Niedzwiedzka K."/>
            <person name="Martijn J."/>
            <person name="Lind A.E."/>
            <person name="van Eijk R."/>
            <person name="Schleper C."/>
            <person name="Guy L."/>
            <person name="Ettema T.J."/>
        </authorList>
    </citation>
    <scope>NUCLEOTIDE SEQUENCE</scope>
</reference>